<dbReference type="GO" id="GO:0003677">
    <property type="term" value="F:DNA binding"/>
    <property type="evidence" value="ECO:0007669"/>
    <property type="project" value="InterPro"/>
</dbReference>
<feature type="domain" description="RNA polymerase sigma-70 region 2" evidence="5">
    <location>
        <begin position="58"/>
        <end position="124"/>
    </location>
</feature>
<accession>A0A6I3IAK2</accession>
<feature type="domain" description="RNA polymerase sigma factor 70 region 4 type 2" evidence="6">
    <location>
        <begin position="156"/>
        <end position="208"/>
    </location>
</feature>
<comment type="caution">
    <text evidence="7">The sequence shown here is derived from an EMBL/GenBank/DDBJ whole genome shotgun (WGS) entry which is preliminary data.</text>
</comment>
<gene>
    <name evidence="7" type="ORF">GGG17_14880</name>
</gene>
<dbReference type="PANTHER" id="PTHR43133:SF57">
    <property type="entry name" value="RNA POLYMERASE SIGMA-70 FACTOR"/>
    <property type="match status" value="1"/>
</dbReference>
<dbReference type="GO" id="GO:0006352">
    <property type="term" value="P:DNA-templated transcription initiation"/>
    <property type="evidence" value="ECO:0007669"/>
    <property type="project" value="InterPro"/>
</dbReference>
<dbReference type="EMBL" id="WLVL01000048">
    <property type="protein sequence ID" value="MTB73224.1"/>
    <property type="molecule type" value="Genomic_DNA"/>
</dbReference>
<dbReference type="AlphaFoldDB" id="A0A6I3IAK2"/>
<dbReference type="InterPro" id="IPR036388">
    <property type="entry name" value="WH-like_DNA-bd_sf"/>
</dbReference>
<dbReference type="Pfam" id="PF08281">
    <property type="entry name" value="Sigma70_r4_2"/>
    <property type="match status" value="1"/>
</dbReference>
<comment type="similarity">
    <text evidence="1">Belongs to the sigma-70 factor family. ECF subfamily.</text>
</comment>
<evidence type="ECO:0000313" key="7">
    <source>
        <dbReference type="EMBL" id="MTB73224.1"/>
    </source>
</evidence>
<dbReference type="InterPro" id="IPR007627">
    <property type="entry name" value="RNA_pol_sigma70_r2"/>
</dbReference>
<evidence type="ECO:0000259" key="5">
    <source>
        <dbReference type="Pfam" id="PF04542"/>
    </source>
</evidence>
<name>A0A6I3IAK2_9MICO</name>
<dbReference type="Gene3D" id="1.10.10.10">
    <property type="entry name" value="Winged helix-like DNA-binding domain superfamily/Winged helix DNA-binding domain"/>
    <property type="match status" value="1"/>
</dbReference>
<reference evidence="7 8" key="1">
    <citation type="submission" date="2019-11" db="EMBL/GenBank/DDBJ databases">
        <title>Whole genome sequencing identifies a novel species of the genus Arsenicicoccus isolated from human blood.</title>
        <authorList>
            <person name="Jeong J.H."/>
            <person name="Kweon O.J."/>
            <person name="Kim H.R."/>
            <person name="Kim T.-H."/>
            <person name="Ha S.-M."/>
            <person name="Lee M.-K."/>
        </authorList>
    </citation>
    <scope>NUCLEOTIDE SEQUENCE [LARGE SCALE GENOMIC DNA]</scope>
    <source>
        <strain evidence="7 8">MKL-02</strain>
    </source>
</reference>
<organism evidence="7 8">
    <name type="scientific">Arsenicicoccus cauae</name>
    <dbReference type="NCBI Taxonomy" id="2663847"/>
    <lineage>
        <taxon>Bacteria</taxon>
        <taxon>Bacillati</taxon>
        <taxon>Actinomycetota</taxon>
        <taxon>Actinomycetes</taxon>
        <taxon>Micrococcales</taxon>
        <taxon>Intrasporangiaceae</taxon>
        <taxon>Arsenicicoccus</taxon>
    </lineage>
</organism>
<dbReference type="Pfam" id="PF04542">
    <property type="entry name" value="Sigma70_r2"/>
    <property type="match status" value="1"/>
</dbReference>
<dbReference type="NCBIfam" id="TIGR02937">
    <property type="entry name" value="sigma70-ECF"/>
    <property type="match status" value="1"/>
</dbReference>
<dbReference type="Gene3D" id="1.10.1740.10">
    <property type="match status" value="1"/>
</dbReference>
<sequence>MCTSVTVDLSLLWMALSGPPGAGSSPGRSSTPDPDELERVRALVALAQGGDQDAFGQLYQRYVEVVYRYIYVRVGSVHTAQDLTSETFIKALRNLSGFTWQGKDIAAWFVTIARNVVNDHTKSSRFRLEVTTEDMRDADTEVEAPEGEVLERMRDERLLKAVAQLRPEQAECVTLRFIQGMSLAETAEVMGKKDNAVKQLQLRAVRALQRALEGEEL</sequence>
<dbReference type="InterPro" id="IPR014284">
    <property type="entry name" value="RNA_pol_sigma-70_dom"/>
</dbReference>
<evidence type="ECO:0000256" key="1">
    <source>
        <dbReference type="ARBA" id="ARBA00010641"/>
    </source>
</evidence>
<protein>
    <submittedName>
        <fullName evidence="7">Sigma-70 family RNA polymerase sigma factor</fullName>
    </submittedName>
</protein>
<dbReference type="SUPFAM" id="SSF88946">
    <property type="entry name" value="Sigma2 domain of RNA polymerase sigma factors"/>
    <property type="match status" value="1"/>
</dbReference>
<keyword evidence="8" id="KW-1185">Reference proteome</keyword>
<dbReference type="InterPro" id="IPR013249">
    <property type="entry name" value="RNA_pol_sigma70_r4_t2"/>
</dbReference>
<dbReference type="Proteomes" id="UP000431092">
    <property type="component" value="Unassembled WGS sequence"/>
</dbReference>
<dbReference type="InterPro" id="IPR039425">
    <property type="entry name" value="RNA_pol_sigma-70-like"/>
</dbReference>
<dbReference type="SUPFAM" id="SSF88659">
    <property type="entry name" value="Sigma3 and sigma4 domains of RNA polymerase sigma factors"/>
    <property type="match status" value="1"/>
</dbReference>
<dbReference type="InterPro" id="IPR013324">
    <property type="entry name" value="RNA_pol_sigma_r3/r4-like"/>
</dbReference>
<evidence type="ECO:0000259" key="6">
    <source>
        <dbReference type="Pfam" id="PF08281"/>
    </source>
</evidence>
<evidence type="ECO:0000256" key="4">
    <source>
        <dbReference type="ARBA" id="ARBA00023163"/>
    </source>
</evidence>
<keyword evidence="4" id="KW-0804">Transcription</keyword>
<dbReference type="PANTHER" id="PTHR43133">
    <property type="entry name" value="RNA POLYMERASE ECF-TYPE SIGMA FACTO"/>
    <property type="match status" value="1"/>
</dbReference>
<keyword evidence="3" id="KW-0731">Sigma factor</keyword>
<evidence type="ECO:0000256" key="3">
    <source>
        <dbReference type="ARBA" id="ARBA00023082"/>
    </source>
</evidence>
<proteinExistence type="inferred from homology"/>
<evidence type="ECO:0000313" key="8">
    <source>
        <dbReference type="Proteomes" id="UP000431092"/>
    </source>
</evidence>
<dbReference type="GO" id="GO:0016987">
    <property type="term" value="F:sigma factor activity"/>
    <property type="evidence" value="ECO:0007669"/>
    <property type="project" value="UniProtKB-KW"/>
</dbReference>
<dbReference type="CDD" id="cd06171">
    <property type="entry name" value="Sigma70_r4"/>
    <property type="match status" value="1"/>
</dbReference>
<keyword evidence="2" id="KW-0805">Transcription regulation</keyword>
<evidence type="ECO:0000256" key="2">
    <source>
        <dbReference type="ARBA" id="ARBA00023015"/>
    </source>
</evidence>
<dbReference type="InterPro" id="IPR013325">
    <property type="entry name" value="RNA_pol_sigma_r2"/>
</dbReference>